<feature type="non-terminal residue" evidence="2">
    <location>
        <position position="1"/>
    </location>
</feature>
<dbReference type="EMBL" id="GBEZ01003645">
    <property type="protein sequence ID" value="JAC81513.1"/>
    <property type="molecule type" value="Transcribed_RNA"/>
</dbReference>
<protein>
    <submittedName>
        <fullName evidence="2">Uncharacterized protein</fullName>
    </submittedName>
</protein>
<reference evidence="2" key="1">
    <citation type="submission" date="2014-05" db="EMBL/GenBank/DDBJ databases">
        <title>The transcriptome of the halophilic microalga Tetraselmis sp. GSL018 isolated from the Great Salt Lake, Utah.</title>
        <authorList>
            <person name="Jinkerson R.E."/>
            <person name="D'Adamo S."/>
            <person name="Posewitz M.C."/>
        </authorList>
    </citation>
    <scope>NUCLEOTIDE SEQUENCE</scope>
    <source>
        <strain evidence="2">GSL018</strain>
    </source>
</reference>
<evidence type="ECO:0000256" key="1">
    <source>
        <dbReference type="SAM" id="MobiDB-lite"/>
    </source>
</evidence>
<feature type="region of interest" description="Disordered" evidence="1">
    <location>
        <begin position="88"/>
        <end position="130"/>
    </location>
</feature>
<organism evidence="2">
    <name type="scientific">Tetraselmis sp. GSL018</name>
    <dbReference type="NCBI Taxonomy" id="582737"/>
    <lineage>
        <taxon>Eukaryota</taxon>
        <taxon>Viridiplantae</taxon>
        <taxon>Chlorophyta</taxon>
        <taxon>core chlorophytes</taxon>
        <taxon>Chlorodendrophyceae</taxon>
        <taxon>Chlorodendrales</taxon>
        <taxon>Chlorodendraceae</taxon>
        <taxon>Tetraselmis</taxon>
    </lineage>
</organism>
<gene>
    <name evidence="2" type="ORF">TSPGSL018_7755</name>
</gene>
<accession>A0A061SB74</accession>
<feature type="region of interest" description="Disordered" evidence="1">
    <location>
        <begin position="157"/>
        <end position="183"/>
    </location>
</feature>
<feature type="compositionally biased region" description="Pro residues" evidence="1">
    <location>
        <begin position="1"/>
        <end position="11"/>
    </location>
</feature>
<feature type="compositionally biased region" description="Basic and acidic residues" evidence="1">
    <location>
        <begin position="162"/>
        <end position="176"/>
    </location>
</feature>
<proteinExistence type="predicted"/>
<sequence length="183" mass="19639">RTPPWRLPRQPPEGELVPGEREEQRGSVGRAAALERGRLLAAQSSLDKSQVPAHPAEVLERLVLALDPRLPRLPAEVHRVADLMAEEEQAALPEVAQHGAEEGPREPRRVEDVARDDGVKLPPGELAGGLPLSAARPVELLDAADGAEAVCFHVVSHQSDGASERRRGGWRERGEKVGGGSEG</sequence>
<feature type="compositionally biased region" description="Basic and acidic residues" evidence="1">
    <location>
        <begin position="99"/>
        <end position="119"/>
    </location>
</feature>
<dbReference type="AlphaFoldDB" id="A0A061SB74"/>
<feature type="region of interest" description="Disordered" evidence="1">
    <location>
        <begin position="1"/>
        <end position="29"/>
    </location>
</feature>
<name>A0A061SB74_9CHLO</name>
<feature type="compositionally biased region" description="Low complexity" evidence="1">
    <location>
        <begin position="121"/>
        <end position="130"/>
    </location>
</feature>
<evidence type="ECO:0000313" key="2">
    <source>
        <dbReference type="EMBL" id="JAC81513.1"/>
    </source>
</evidence>